<dbReference type="SUPFAM" id="SSF56925">
    <property type="entry name" value="OMPA-like"/>
    <property type="match status" value="1"/>
</dbReference>
<dbReference type="AlphaFoldDB" id="A0A7W6P026"/>
<evidence type="ECO:0000256" key="1">
    <source>
        <dbReference type="ARBA" id="ARBA00022729"/>
    </source>
</evidence>
<accession>A0A7W6P026</accession>
<name>A0A7W6P026_9HYPH</name>
<keyword evidence="1 2" id="KW-0732">Signal</keyword>
<feature type="signal peptide" evidence="2">
    <location>
        <begin position="1"/>
        <end position="20"/>
    </location>
</feature>
<comment type="caution">
    <text evidence="4">The sequence shown here is derived from an EMBL/GenBank/DDBJ whole genome shotgun (WGS) entry which is preliminary data.</text>
</comment>
<dbReference type="RefSeq" id="WP_183789135.1">
    <property type="nucleotide sequence ID" value="NZ_JACIDU010000002.1"/>
</dbReference>
<dbReference type="PROSITE" id="PS51257">
    <property type="entry name" value="PROKAR_LIPOPROTEIN"/>
    <property type="match status" value="1"/>
</dbReference>
<proteinExistence type="predicted"/>
<keyword evidence="5" id="KW-1185">Reference proteome</keyword>
<dbReference type="EMBL" id="JACIDU010000002">
    <property type="protein sequence ID" value="MBB4102008.1"/>
    <property type="molecule type" value="Genomic_DNA"/>
</dbReference>
<evidence type="ECO:0000256" key="2">
    <source>
        <dbReference type="SAM" id="SignalP"/>
    </source>
</evidence>
<dbReference type="InterPro" id="IPR027385">
    <property type="entry name" value="Beta-barrel_OMP"/>
</dbReference>
<feature type="domain" description="Outer membrane protein beta-barrel" evidence="3">
    <location>
        <begin position="20"/>
        <end position="259"/>
    </location>
</feature>
<dbReference type="InterPro" id="IPR011250">
    <property type="entry name" value="OMP/PagP_B-barrel"/>
</dbReference>
<reference evidence="4 5" key="1">
    <citation type="submission" date="2020-08" db="EMBL/GenBank/DDBJ databases">
        <title>Genomic Encyclopedia of Type Strains, Phase IV (KMG-IV): sequencing the most valuable type-strain genomes for metagenomic binning, comparative biology and taxonomic classification.</title>
        <authorList>
            <person name="Goeker M."/>
        </authorList>
    </citation>
    <scope>NUCLEOTIDE SEQUENCE [LARGE SCALE GENOMIC DNA]</scope>
    <source>
        <strain evidence="4 5">DSM 26385</strain>
    </source>
</reference>
<sequence>MKSSVVGFVAALSACTSAFAADLYQPAPPVLNAPEVVVNDASGWYLRGDVGYSFNKLRGANFFQGSNSLVTDFTTASLKDSFIVGAGVGYQINSYLRSDLTFDYLGKSDFNGSTKGGGAAFGACVGPCTSSDRSSMNAYSLMANAYVDLGTYGGFTPYVGAGLGGSYVKWDKLRNTACADDGSGCDPTQEHGGKGGWRFTYALMAGASYDLTCNIKADAGYRFRHIEGGDMFGYKANGGPGYDKGINSHELRIGARYVFNGCSAQPYEPPMIAPPPVYK</sequence>
<evidence type="ECO:0000259" key="3">
    <source>
        <dbReference type="Pfam" id="PF13505"/>
    </source>
</evidence>
<gene>
    <name evidence="4" type="ORF">GGQ66_000536</name>
</gene>
<dbReference type="Pfam" id="PF13505">
    <property type="entry name" value="OMP_b-brl"/>
    <property type="match status" value="1"/>
</dbReference>
<organism evidence="4 5">
    <name type="scientific">Allorhizobium borbori</name>
    <dbReference type="NCBI Taxonomy" id="485907"/>
    <lineage>
        <taxon>Bacteria</taxon>
        <taxon>Pseudomonadati</taxon>
        <taxon>Pseudomonadota</taxon>
        <taxon>Alphaproteobacteria</taxon>
        <taxon>Hyphomicrobiales</taxon>
        <taxon>Rhizobiaceae</taxon>
        <taxon>Rhizobium/Agrobacterium group</taxon>
        <taxon>Allorhizobium</taxon>
    </lineage>
</organism>
<feature type="chain" id="PRO_5030545353" evidence="2">
    <location>
        <begin position="21"/>
        <end position="279"/>
    </location>
</feature>
<dbReference type="Gene3D" id="2.40.160.20">
    <property type="match status" value="1"/>
</dbReference>
<evidence type="ECO:0000313" key="4">
    <source>
        <dbReference type="EMBL" id="MBB4102008.1"/>
    </source>
</evidence>
<protein>
    <submittedName>
        <fullName evidence="4">Opacity protein-like surface antigen</fullName>
    </submittedName>
</protein>
<evidence type="ECO:0000313" key="5">
    <source>
        <dbReference type="Proteomes" id="UP000584824"/>
    </source>
</evidence>
<dbReference type="Proteomes" id="UP000584824">
    <property type="component" value="Unassembled WGS sequence"/>
</dbReference>